<dbReference type="AlphaFoldDB" id="A0A371CY65"/>
<organism evidence="2 3">
    <name type="scientific">Lentinus brumalis</name>
    <dbReference type="NCBI Taxonomy" id="2498619"/>
    <lineage>
        <taxon>Eukaryota</taxon>
        <taxon>Fungi</taxon>
        <taxon>Dikarya</taxon>
        <taxon>Basidiomycota</taxon>
        <taxon>Agaricomycotina</taxon>
        <taxon>Agaricomycetes</taxon>
        <taxon>Polyporales</taxon>
        <taxon>Polyporaceae</taxon>
        <taxon>Lentinus</taxon>
    </lineage>
</organism>
<dbReference type="Proteomes" id="UP000256964">
    <property type="component" value="Unassembled WGS sequence"/>
</dbReference>
<protein>
    <submittedName>
        <fullName evidence="2">Uncharacterized protein</fullName>
    </submittedName>
</protein>
<name>A0A371CY65_9APHY</name>
<proteinExistence type="predicted"/>
<gene>
    <name evidence="2" type="ORF">OH76DRAFT_1486529</name>
</gene>
<keyword evidence="3" id="KW-1185">Reference proteome</keyword>
<feature type="region of interest" description="Disordered" evidence="1">
    <location>
        <begin position="293"/>
        <end position="325"/>
    </location>
</feature>
<evidence type="ECO:0000313" key="3">
    <source>
        <dbReference type="Proteomes" id="UP000256964"/>
    </source>
</evidence>
<feature type="compositionally biased region" description="Basic and acidic residues" evidence="1">
    <location>
        <begin position="105"/>
        <end position="122"/>
    </location>
</feature>
<dbReference type="EMBL" id="KZ857440">
    <property type="protein sequence ID" value="RDX45220.1"/>
    <property type="molecule type" value="Genomic_DNA"/>
</dbReference>
<feature type="region of interest" description="Disordered" evidence="1">
    <location>
        <begin position="102"/>
        <end position="151"/>
    </location>
</feature>
<accession>A0A371CY65</accession>
<feature type="region of interest" description="Disordered" evidence="1">
    <location>
        <begin position="1"/>
        <end position="39"/>
    </location>
</feature>
<evidence type="ECO:0000256" key="1">
    <source>
        <dbReference type="SAM" id="MobiDB-lite"/>
    </source>
</evidence>
<evidence type="ECO:0000313" key="2">
    <source>
        <dbReference type="EMBL" id="RDX45220.1"/>
    </source>
</evidence>
<sequence length="325" mass="35565">MPAPTNPTGEDNGEDRRSWTLANDISWGAPVGPLQNSRAGQAVVASGDVAGERAGWGSTSGGGWHGIEGAGPMAWAWGQPTPMLDRNGDLREPGTEASDVPLFARWEDPGGGRWDDDGRELDADGDPIVRTPLTDHPDSPAWDDAASRTDSSEETLEAAAWGDIRLTSVLPYPDMLSQVEIRVGGQRCVRDEDVVSMPFPISLQDATAWRAGAPLPLYIYNLPQQEQHRLEVLLNVMRYFGASYPLPIRPAIQAQWNRLGARLLEIMRADETGGWQSVDLVLEWVRSELPEEAYATTSSQERAQSSYFGDGHNGGSRYDSDRTHE</sequence>
<feature type="compositionally biased region" description="Polar residues" evidence="1">
    <location>
        <begin position="295"/>
        <end position="307"/>
    </location>
</feature>
<reference evidence="2 3" key="1">
    <citation type="journal article" date="2018" name="Biotechnol. Biofuels">
        <title>Integrative visual omics of the white-rot fungus Polyporus brumalis exposes the biotechnological potential of its oxidative enzymes for delignifying raw plant biomass.</title>
        <authorList>
            <person name="Miyauchi S."/>
            <person name="Rancon A."/>
            <person name="Drula E."/>
            <person name="Hage H."/>
            <person name="Chaduli D."/>
            <person name="Favel A."/>
            <person name="Grisel S."/>
            <person name="Henrissat B."/>
            <person name="Herpoel-Gimbert I."/>
            <person name="Ruiz-Duenas F.J."/>
            <person name="Chevret D."/>
            <person name="Hainaut M."/>
            <person name="Lin J."/>
            <person name="Wang M."/>
            <person name="Pangilinan J."/>
            <person name="Lipzen A."/>
            <person name="Lesage-Meessen L."/>
            <person name="Navarro D."/>
            <person name="Riley R."/>
            <person name="Grigoriev I.V."/>
            <person name="Zhou S."/>
            <person name="Raouche S."/>
            <person name="Rosso M.N."/>
        </authorList>
    </citation>
    <scope>NUCLEOTIDE SEQUENCE [LARGE SCALE GENOMIC DNA]</scope>
    <source>
        <strain evidence="2 3">BRFM 1820</strain>
    </source>
</reference>